<dbReference type="PANTHER" id="PTHR43335:SF8">
    <property type="entry name" value="ABC TRANSPORTER, ATP-BINDING PROTEIN"/>
    <property type="match status" value="1"/>
</dbReference>
<dbReference type="Proteomes" id="UP000431304">
    <property type="component" value="Unassembled WGS sequence"/>
</dbReference>
<dbReference type="SMART" id="SM00382">
    <property type="entry name" value="AAA"/>
    <property type="match status" value="1"/>
</dbReference>
<dbReference type="PROSITE" id="PS00211">
    <property type="entry name" value="ABC_TRANSPORTER_1"/>
    <property type="match status" value="1"/>
</dbReference>
<comment type="similarity">
    <text evidence="1">Belongs to the ABC transporter superfamily.</text>
</comment>
<evidence type="ECO:0000256" key="2">
    <source>
        <dbReference type="ARBA" id="ARBA00022448"/>
    </source>
</evidence>
<keyword evidence="4 6" id="KW-0067">ATP-binding</keyword>
<reference evidence="6 7" key="1">
    <citation type="journal article" date="2019" name="Nat. Med.">
        <title>A library of human gut bacterial isolates paired with longitudinal multiomics data enables mechanistic microbiome research.</title>
        <authorList>
            <person name="Poyet M."/>
            <person name="Groussin M."/>
            <person name="Gibbons S.M."/>
            <person name="Avila-Pacheco J."/>
            <person name="Jiang X."/>
            <person name="Kearney S.M."/>
            <person name="Perrotta A.R."/>
            <person name="Berdy B."/>
            <person name="Zhao S."/>
            <person name="Lieberman T.D."/>
            <person name="Swanson P.K."/>
            <person name="Smith M."/>
            <person name="Roesemann S."/>
            <person name="Alexander J.E."/>
            <person name="Rich S.A."/>
            <person name="Livny J."/>
            <person name="Vlamakis H."/>
            <person name="Clish C."/>
            <person name="Bullock K."/>
            <person name="Deik A."/>
            <person name="Scott J."/>
            <person name="Pierce K.A."/>
            <person name="Xavier R.J."/>
            <person name="Alm E.J."/>
        </authorList>
    </citation>
    <scope>NUCLEOTIDE SEQUENCE [LARGE SCALE GENOMIC DNA]</scope>
    <source>
        <strain evidence="6 7">BIOML-A3</strain>
    </source>
</reference>
<dbReference type="Pfam" id="PF00005">
    <property type="entry name" value="ABC_tran"/>
    <property type="match status" value="1"/>
</dbReference>
<protein>
    <submittedName>
        <fullName evidence="6">ATP-binding cassette domain-containing protein</fullName>
    </submittedName>
</protein>
<feature type="domain" description="ABC transporter" evidence="5">
    <location>
        <begin position="6"/>
        <end position="235"/>
    </location>
</feature>
<dbReference type="InterPro" id="IPR003439">
    <property type="entry name" value="ABC_transporter-like_ATP-bd"/>
</dbReference>
<evidence type="ECO:0000259" key="5">
    <source>
        <dbReference type="PROSITE" id="PS50893"/>
    </source>
</evidence>
<dbReference type="Gene3D" id="3.40.50.300">
    <property type="entry name" value="P-loop containing nucleotide triphosphate hydrolases"/>
    <property type="match status" value="1"/>
</dbReference>
<sequence>MGDYALTTSKLCRYYGQNQILENVTMSVPSKSIYGLVGENGAGKTTLFRILAGLSQPSSGTFSIMQSVSLQELSEARRRIGFMIEMPALYPDMTVLQNIFVQQIQYNGHKDASKAISVLQIVGLDTQQNKKARHLSLGMKQRLALAIALLNDPEILILDEPINGLDPMGIVEIRELLLSLNQTNGITIVISSHILSELEHIATHYGFLHNGKLLREVSSSSIPQSSDGLEGFYKDMLEGGK</sequence>
<organism evidence="6 7">
    <name type="scientific">Eubacterium ramulus</name>
    <dbReference type="NCBI Taxonomy" id="39490"/>
    <lineage>
        <taxon>Bacteria</taxon>
        <taxon>Bacillati</taxon>
        <taxon>Bacillota</taxon>
        <taxon>Clostridia</taxon>
        <taxon>Eubacteriales</taxon>
        <taxon>Eubacteriaceae</taxon>
        <taxon>Eubacterium</taxon>
    </lineage>
</organism>
<name>A0A844E5P0_EUBRA</name>
<comment type="caution">
    <text evidence="6">The sequence shown here is derived from an EMBL/GenBank/DDBJ whole genome shotgun (WGS) entry which is preliminary data.</text>
</comment>
<dbReference type="RefSeq" id="WP_129899824.1">
    <property type="nucleotide sequence ID" value="NZ_RCYH01000009.1"/>
</dbReference>
<dbReference type="InterPro" id="IPR017871">
    <property type="entry name" value="ABC_transporter-like_CS"/>
</dbReference>
<evidence type="ECO:0000313" key="7">
    <source>
        <dbReference type="Proteomes" id="UP000431304"/>
    </source>
</evidence>
<proteinExistence type="inferred from homology"/>
<keyword evidence="3" id="KW-0547">Nucleotide-binding</keyword>
<evidence type="ECO:0000256" key="3">
    <source>
        <dbReference type="ARBA" id="ARBA00022741"/>
    </source>
</evidence>
<evidence type="ECO:0000313" key="6">
    <source>
        <dbReference type="EMBL" id="MSD16934.1"/>
    </source>
</evidence>
<dbReference type="PANTHER" id="PTHR43335">
    <property type="entry name" value="ABC TRANSPORTER, ATP-BINDING PROTEIN"/>
    <property type="match status" value="1"/>
</dbReference>
<dbReference type="PROSITE" id="PS50893">
    <property type="entry name" value="ABC_TRANSPORTER_2"/>
    <property type="match status" value="1"/>
</dbReference>
<dbReference type="AlphaFoldDB" id="A0A844E5P0"/>
<keyword evidence="2" id="KW-0813">Transport</keyword>
<dbReference type="SUPFAM" id="SSF52540">
    <property type="entry name" value="P-loop containing nucleoside triphosphate hydrolases"/>
    <property type="match status" value="1"/>
</dbReference>
<evidence type="ECO:0000256" key="4">
    <source>
        <dbReference type="ARBA" id="ARBA00022840"/>
    </source>
</evidence>
<dbReference type="GO" id="GO:0005524">
    <property type="term" value="F:ATP binding"/>
    <property type="evidence" value="ECO:0007669"/>
    <property type="project" value="UniProtKB-KW"/>
</dbReference>
<dbReference type="InterPro" id="IPR003593">
    <property type="entry name" value="AAA+_ATPase"/>
</dbReference>
<dbReference type="EMBL" id="WKRA01000024">
    <property type="protein sequence ID" value="MSD16934.1"/>
    <property type="molecule type" value="Genomic_DNA"/>
</dbReference>
<dbReference type="GO" id="GO:0016887">
    <property type="term" value="F:ATP hydrolysis activity"/>
    <property type="evidence" value="ECO:0007669"/>
    <property type="project" value="InterPro"/>
</dbReference>
<gene>
    <name evidence="6" type="ORF">GKE72_12875</name>
</gene>
<accession>A0A844E5P0</accession>
<dbReference type="InterPro" id="IPR027417">
    <property type="entry name" value="P-loop_NTPase"/>
</dbReference>
<evidence type="ECO:0000256" key="1">
    <source>
        <dbReference type="ARBA" id="ARBA00005417"/>
    </source>
</evidence>